<feature type="domain" description="Ig-like" evidence="8">
    <location>
        <begin position="166"/>
        <end position="255"/>
    </location>
</feature>
<keyword evidence="6" id="KW-0812">Transmembrane</keyword>
<keyword evidence="10" id="KW-1185">Reference proteome</keyword>
<comment type="caution">
    <text evidence="9">The sequence shown here is derived from an EMBL/GenBank/DDBJ whole genome shotgun (WGS) entry which is preliminary data.</text>
</comment>
<keyword evidence="4" id="KW-0325">Glycoprotein</keyword>
<dbReference type="InterPro" id="IPR036179">
    <property type="entry name" value="Ig-like_dom_sf"/>
</dbReference>
<evidence type="ECO:0000259" key="8">
    <source>
        <dbReference type="PROSITE" id="PS50835"/>
    </source>
</evidence>
<keyword evidence="6" id="KW-1133">Transmembrane helix</keyword>
<keyword evidence="2 6" id="KW-0472">Membrane</keyword>
<dbReference type="Gene3D" id="2.60.40.10">
    <property type="entry name" value="Immunoglobulins"/>
    <property type="match status" value="2"/>
</dbReference>
<evidence type="ECO:0000256" key="3">
    <source>
        <dbReference type="ARBA" id="ARBA00023157"/>
    </source>
</evidence>
<organism evidence="9 10">
    <name type="scientific">Paralvinella palmiformis</name>
    <dbReference type="NCBI Taxonomy" id="53620"/>
    <lineage>
        <taxon>Eukaryota</taxon>
        <taxon>Metazoa</taxon>
        <taxon>Spiralia</taxon>
        <taxon>Lophotrochozoa</taxon>
        <taxon>Annelida</taxon>
        <taxon>Polychaeta</taxon>
        <taxon>Sedentaria</taxon>
        <taxon>Canalipalpata</taxon>
        <taxon>Terebellida</taxon>
        <taxon>Terebelliformia</taxon>
        <taxon>Alvinellidae</taxon>
        <taxon>Paralvinella</taxon>
    </lineage>
</organism>
<dbReference type="EMBL" id="JAODUP010000315">
    <property type="protein sequence ID" value="KAK2152891.1"/>
    <property type="molecule type" value="Genomic_DNA"/>
</dbReference>
<evidence type="ECO:0000256" key="7">
    <source>
        <dbReference type="SAM" id="SignalP"/>
    </source>
</evidence>
<dbReference type="SUPFAM" id="SSF48726">
    <property type="entry name" value="Immunoglobulin"/>
    <property type="match status" value="1"/>
</dbReference>
<name>A0AAD9N2S2_9ANNE</name>
<evidence type="ECO:0000256" key="4">
    <source>
        <dbReference type="ARBA" id="ARBA00023180"/>
    </source>
</evidence>
<dbReference type="PROSITE" id="PS50835">
    <property type="entry name" value="IG_LIKE"/>
    <property type="match status" value="1"/>
</dbReference>
<accession>A0AAD9N2S2</accession>
<dbReference type="InterPro" id="IPR013783">
    <property type="entry name" value="Ig-like_fold"/>
</dbReference>
<evidence type="ECO:0000313" key="10">
    <source>
        <dbReference type="Proteomes" id="UP001208570"/>
    </source>
</evidence>
<dbReference type="SMART" id="SM00409">
    <property type="entry name" value="IG"/>
    <property type="match status" value="2"/>
</dbReference>
<evidence type="ECO:0000256" key="5">
    <source>
        <dbReference type="ARBA" id="ARBA00023319"/>
    </source>
</evidence>
<dbReference type="InterPro" id="IPR051275">
    <property type="entry name" value="Cell_adhesion_signaling"/>
</dbReference>
<dbReference type="GO" id="GO:0050839">
    <property type="term" value="F:cell adhesion molecule binding"/>
    <property type="evidence" value="ECO:0007669"/>
    <property type="project" value="TreeGrafter"/>
</dbReference>
<dbReference type="AlphaFoldDB" id="A0AAD9N2S2"/>
<feature type="signal peptide" evidence="7">
    <location>
        <begin position="1"/>
        <end position="26"/>
    </location>
</feature>
<dbReference type="Proteomes" id="UP001208570">
    <property type="component" value="Unassembled WGS sequence"/>
</dbReference>
<dbReference type="InterPro" id="IPR003599">
    <property type="entry name" value="Ig_sub"/>
</dbReference>
<protein>
    <recommendedName>
        <fullName evidence="8">Ig-like domain-containing protein</fullName>
    </recommendedName>
</protein>
<proteinExistence type="predicted"/>
<dbReference type="InterPro" id="IPR007110">
    <property type="entry name" value="Ig-like_dom"/>
</dbReference>
<dbReference type="GO" id="GO:0005886">
    <property type="term" value="C:plasma membrane"/>
    <property type="evidence" value="ECO:0007669"/>
    <property type="project" value="TreeGrafter"/>
</dbReference>
<evidence type="ECO:0000313" key="9">
    <source>
        <dbReference type="EMBL" id="KAK2152891.1"/>
    </source>
</evidence>
<gene>
    <name evidence="9" type="ORF">LSH36_315g03156</name>
</gene>
<evidence type="ECO:0000256" key="1">
    <source>
        <dbReference type="ARBA" id="ARBA00004479"/>
    </source>
</evidence>
<evidence type="ECO:0000256" key="2">
    <source>
        <dbReference type="ARBA" id="ARBA00023136"/>
    </source>
</evidence>
<keyword evidence="5" id="KW-0393">Immunoglobulin domain</keyword>
<keyword evidence="7" id="KW-0732">Signal</keyword>
<sequence>MAASCLLNALSRCLVLGCSLLCYNQAIDIRRVDPGSGVNIIWHLEAPAVPVDGDVINITTSNSDVTFSCSLDSKQCDVHPKLGFVVVHSSQNDTFMENDASNRTQYNNNTDVSSTSGNNSDIIAIGLELRSVSGKDAGVYTLTMSLKDNITEYKVAIYVYQKVNKPTILGQLGTRRIGEMLSFTCSDSKIQSVPAEYRNMSNLKYSWYRNNILIANVTKQLTIDSLSKLDNQAQYRCAVREDNSSFTEVDSETVTLDVAYTDSVKIQTSRIGLSEVINCTSDCYPECSHRWLDDGGRVLSDTSRLEPSKETSGSRITCEASNEYGSELGSTFLLYTERRITVPIIVVSCMIAIFGSILFACLIYLCRLRRRPTGTFVHGENYDKASSESQDISGDVFNKYRYHQQMGSADGCTPLGVYVSPTATATASTARRDVTPNVEARTVNASVTDDGLLRPGSVDSVAARERRRKVVTLDIDLDHVQTSL</sequence>
<dbReference type="PANTHER" id="PTHR11640:SF31">
    <property type="entry name" value="IRREGULAR CHIASM C-ROUGHEST PROTEIN-RELATED"/>
    <property type="match status" value="1"/>
</dbReference>
<dbReference type="PANTHER" id="PTHR11640">
    <property type="entry name" value="NEPHRIN"/>
    <property type="match status" value="1"/>
</dbReference>
<dbReference type="GO" id="GO:0098609">
    <property type="term" value="P:cell-cell adhesion"/>
    <property type="evidence" value="ECO:0007669"/>
    <property type="project" value="TreeGrafter"/>
</dbReference>
<evidence type="ECO:0000256" key="6">
    <source>
        <dbReference type="SAM" id="Phobius"/>
    </source>
</evidence>
<keyword evidence="3" id="KW-1015">Disulfide bond</keyword>
<dbReference type="GO" id="GO:0005911">
    <property type="term" value="C:cell-cell junction"/>
    <property type="evidence" value="ECO:0007669"/>
    <property type="project" value="TreeGrafter"/>
</dbReference>
<comment type="subcellular location">
    <subcellularLocation>
        <location evidence="1">Membrane</location>
        <topology evidence="1">Single-pass type I membrane protein</topology>
    </subcellularLocation>
</comment>
<feature type="chain" id="PRO_5041984690" description="Ig-like domain-containing protein" evidence="7">
    <location>
        <begin position="27"/>
        <end position="484"/>
    </location>
</feature>
<feature type="transmembrane region" description="Helical" evidence="6">
    <location>
        <begin position="340"/>
        <end position="365"/>
    </location>
</feature>
<reference evidence="9" key="1">
    <citation type="journal article" date="2023" name="Mol. Biol. Evol.">
        <title>Third-Generation Sequencing Reveals the Adaptive Role of the Epigenome in Three Deep-Sea Polychaetes.</title>
        <authorList>
            <person name="Perez M."/>
            <person name="Aroh O."/>
            <person name="Sun Y."/>
            <person name="Lan Y."/>
            <person name="Juniper S.K."/>
            <person name="Young C.R."/>
            <person name="Angers B."/>
            <person name="Qian P.Y."/>
        </authorList>
    </citation>
    <scope>NUCLEOTIDE SEQUENCE</scope>
    <source>
        <strain evidence="9">P08H-3</strain>
    </source>
</reference>